<feature type="region of interest" description="Disordered" evidence="1">
    <location>
        <begin position="284"/>
        <end position="355"/>
    </location>
</feature>
<feature type="compositionally biased region" description="Basic and acidic residues" evidence="1">
    <location>
        <begin position="290"/>
        <end position="304"/>
    </location>
</feature>
<protein>
    <recommendedName>
        <fullName evidence="4">DUF2935 domain-containing protein</fullName>
    </recommendedName>
</protein>
<dbReference type="AlphaFoldDB" id="A0A1G9ZAB5"/>
<dbReference type="Pfam" id="PF11155">
    <property type="entry name" value="DUF2935"/>
    <property type="match status" value="2"/>
</dbReference>
<dbReference type="Proteomes" id="UP000214880">
    <property type="component" value="Unassembled WGS sequence"/>
</dbReference>
<feature type="region of interest" description="Disordered" evidence="1">
    <location>
        <begin position="365"/>
        <end position="384"/>
    </location>
</feature>
<keyword evidence="3" id="KW-1185">Reference proteome</keyword>
<dbReference type="InterPro" id="IPR021328">
    <property type="entry name" value="CotB-like"/>
</dbReference>
<evidence type="ECO:0000256" key="1">
    <source>
        <dbReference type="SAM" id="MobiDB-lite"/>
    </source>
</evidence>
<reference evidence="2 3" key="1">
    <citation type="submission" date="2016-10" db="EMBL/GenBank/DDBJ databases">
        <authorList>
            <person name="de Groot N.N."/>
        </authorList>
    </citation>
    <scope>NUCLEOTIDE SEQUENCE [LARGE SCALE GENOMIC DNA]</scope>
    <source>
        <strain evidence="2 3">DSM 1736</strain>
    </source>
</reference>
<feature type="region of interest" description="Disordered" evidence="1">
    <location>
        <begin position="394"/>
        <end position="436"/>
    </location>
</feature>
<organism evidence="2 3">
    <name type="scientific">Dendrosporobacter quercicolus</name>
    <dbReference type="NCBI Taxonomy" id="146817"/>
    <lineage>
        <taxon>Bacteria</taxon>
        <taxon>Bacillati</taxon>
        <taxon>Bacillota</taxon>
        <taxon>Negativicutes</taxon>
        <taxon>Selenomonadales</taxon>
        <taxon>Sporomusaceae</taxon>
        <taxon>Dendrosporobacter</taxon>
    </lineage>
</organism>
<evidence type="ECO:0000313" key="3">
    <source>
        <dbReference type="Proteomes" id="UP000214880"/>
    </source>
</evidence>
<feature type="compositionally biased region" description="Basic and acidic residues" evidence="1">
    <location>
        <begin position="407"/>
        <end position="418"/>
    </location>
</feature>
<gene>
    <name evidence="2" type="ORF">SAMN04488502_11372</name>
</gene>
<sequence>MARQAMTYTVPQPLEPLNIEELKFWLQIMQEHALFIKAGLTSGDSGLIDEAQEFHQEFGALLQRVERTKSIKQCTELVAEIYTAVKELYCYKRELLQAKLAGRLGGSNFPLFLDHISREAEYFLRLLDRMRSGRVILKESSQTQESVFWLRLMGDHAKLISHLLDPTERGLIRVANEFSVQFDHLVLQGRDFASMLHVHEGEVRAFRRFILDVKTDVQQLRDFKKAAHDLIVECRLIGLIPEMLADHLRREADHFLMLLAMMERGLMKHSDDFLLEDVPCIDDEYSSPGRETDKASQIPDDSHRPPAALGSKSLQEQKTGAAQAAAGDSPAAQSDGAEPGKPSLPAAVEQEAREEAEIAAKHKLKAAKGFQESESKKAKAAQTDVGKIMGKASTYKEATSKQPAGKTEAEGAKSEKPKTKYKWGSGLPRSLGKVRN</sequence>
<dbReference type="Gene3D" id="1.20.1260.120">
    <property type="entry name" value="Protein of unknown function DUF2935"/>
    <property type="match status" value="1"/>
</dbReference>
<dbReference type="RefSeq" id="WP_092074862.1">
    <property type="nucleotide sequence ID" value="NZ_FNHB01000013.1"/>
</dbReference>
<proteinExistence type="predicted"/>
<evidence type="ECO:0000313" key="2">
    <source>
        <dbReference type="EMBL" id="SDN17373.1"/>
    </source>
</evidence>
<name>A0A1G9ZAB5_9FIRM</name>
<feature type="compositionally biased region" description="Low complexity" evidence="1">
    <location>
        <begin position="321"/>
        <end position="337"/>
    </location>
</feature>
<evidence type="ECO:0008006" key="4">
    <source>
        <dbReference type="Google" id="ProtNLM"/>
    </source>
</evidence>
<dbReference type="EMBL" id="FNHB01000013">
    <property type="protein sequence ID" value="SDN17373.1"/>
    <property type="molecule type" value="Genomic_DNA"/>
</dbReference>
<accession>A0A1G9ZAB5</accession>
<dbReference type="SUPFAM" id="SSF158430">
    <property type="entry name" value="Bacillus cereus metalloprotein-like"/>
    <property type="match status" value="2"/>
</dbReference>
<dbReference type="STRING" id="146817.SAMN04488502_11372"/>